<reference evidence="3" key="1">
    <citation type="submission" date="2022-11" db="EMBL/GenBank/DDBJ databases">
        <title>Chromosomal genome sequence assembly and mating type (MAT) locus characterization of the leprose asexual lichenized fungus Lepraria neglecta (Nyl.) Erichsen.</title>
        <authorList>
            <person name="Allen J.L."/>
            <person name="Pfeffer B."/>
        </authorList>
    </citation>
    <scope>NUCLEOTIDE SEQUENCE</scope>
    <source>
        <strain evidence="3">Allen 5258</strain>
    </source>
</reference>
<dbReference type="SMART" id="SM01100">
    <property type="entry name" value="CRAL_TRIO_N"/>
    <property type="match status" value="1"/>
</dbReference>
<evidence type="ECO:0000313" key="4">
    <source>
        <dbReference type="Proteomes" id="UP001276659"/>
    </source>
</evidence>
<accession>A0AAD9Z7P1</accession>
<evidence type="ECO:0000259" key="2">
    <source>
        <dbReference type="PROSITE" id="PS50191"/>
    </source>
</evidence>
<feature type="compositionally biased region" description="Polar residues" evidence="1">
    <location>
        <begin position="371"/>
        <end position="400"/>
    </location>
</feature>
<dbReference type="PANTHER" id="PTHR45657:SF3">
    <property type="entry name" value="TRANSPORTER, PUTATIVE (AFU_ORTHOLOGUE AFUA_5G09260)-RELATED"/>
    <property type="match status" value="1"/>
</dbReference>
<feature type="compositionally biased region" description="Polar residues" evidence="1">
    <location>
        <begin position="408"/>
        <end position="420"/>
    </location>
</feature>
<dbReference type="InterPro" id="IPR036273">
    <property type="entry name" value="CRAL/TRIO_N_dom_sf"/>
</dbReference>
<name>A0AAD9Z7P1_9LECA</name>
<gene>
    <name evidence="3" type="ORF">OEA41_003406</name>
</gene>
<dbReference type="PROSITE" id="PS50191">
    <property type="entry name" value="CRAL_TRIO"/>
    <property type="match status" value="1"/>
</dbReference>
<sequence>MGDDVPKDQQGPPPAEAAKAETRLKGHLGHLTHEEETAFEQFKKLCIKEGLYTPATDEARASHDDGTLIRYLRARKFVPQDAFDQYKDTELWRKENHLDALYEKIDIHDYQEARSVYPQWTGRRDKRGIPVYLYEVGKLDSKKMVAYTSSISKSKVKGPSPTRMLRLFALYENLTRFVMPLCSAVPGRPNPETPVDQSNNIVDISKVGLKQFWNLRSHMQDASTLATAHYPETLDRIFIIGAPSFFPTVWGWIKKWFDPITTSKIFILSHHQVLPTLTSFIDIENIPKKYGGHLDFEHGHLPVLDPQVRECLTILPGPDAETYFLSAPVRWIEAGEDGEMTALSVGSVDGKERKEPIATLHSLAVRVATHSSNFQSQRTQTVVPSSRPTTPHSQAVSSKQAPKDSRPESLNQAAPSSRPASIQPAPGVNLSTTSVHDQSVPASGPLKHPLANGGQPEKIAMPPPPVQIERTKTEYVTPAEDPAEIKQLA</sequence>
<dbReference type="Proteomes" id="UP001276659">
    <property type="component" value="Unassembled WGS sequence"/>
</dbReference>
<dbReference type="PANTHER" id="PTHR45657">
    <property type="entry name" value="CRAL-TRIO DOMAIN-CONTAINING PROTEIN YKL091C-RELATED"/>
    <property type="match status" value="1"/>
</dbReference>
<dbReference type="Pfam" id="PF00650">
    <property type="entry name" value="CRAL_TRIO"/>
    <property type="match status" value="1"/>
</dbReference>
<proteinExistence type="predicted"/>
<keyword evidence="4" id="KW-1185">Reference proteome</keyword>
<dbReference type="SUPFAM" id="SSF52087">
    <property type="entry name" value="CRAL/TRIO domain"/>
    <property type="match status" value="1"/>
</dbReference>
<protein>
    <recommendedName>
        <fullName evidence="2">CRAL-TRIO domain-containing protein</fullName>
    </recommendedName>
</protein>
<dbReference type="Gene3D" id="1.10.8.20">
    <property type="entry name" value="N-terminal domain of phosphatidylinositol transfer protein sec14p"/>
    <property type="match status" value="1"/>
</dbReference>
<dbReference type="InterPro" id="IPR051026">
    <property type="entry name" value="PI/PC_transfer"/>
</dbReference>
<dbReference type="InterPro" id="IPR011074">
    <property type="entry name" value="CRAL/TRIO_N_dom"/>
</dbReference>
<dbReference type="SUPFAM" id="SSF46938">
    <property type="entry name" value="CRAL/TRIO N-terminal domain"/>
    <property type="match status" value="1"/>
</dbReference>
<feature type="domain" description="CRAL-TRIO" evidence="2">
    <location>
        <begin position="109"/>
        <end position="298"/>
    </location>
</feature>
<comment type="caution">
    <text evidence="3">The sequence shown here is derived from an EMBL/GenBank/DDBJ whole genome shotgun (WGS) entry which is preliminary data.</text>
</comment>
<organism evidence="3 4">
    <name type="scientific">Lepraria neglecta</name>
    <dbReference type="NCBI Taxonomy" id="209136"/>
    <lineage>
        <taxon>Eukaryota</taxon>
        <taxon>Fungi</taxon>
        <taxon>Dikarya</taxon>
        <taxon>Ascomycota</taxon>
        <taxon>Pezizomycotina</taxon>
        <taxon>Lecanoromycetes</taxon>
        <taxon>OSLEUM clade</taxon>
        <taxon>Lecanoromycetidae</taxon>
        <taxon>Lecanorales</taxon>
        <taxon>Lecanorineae</taxon>
        <taxon>Stereocaulaceae</taxon>
        <taxon>Lepraria</taxon>
    </lineage>
</organism>
<dbReference type="EMBL" id="JASNWA010000008">
    <property type="protein sequence ID" value="KAK3171322.1"/>
    <property type="molecule type" value="Genomic_DNA"/>
</dbReference>
<dbReference type="InterPro" id="IPR001251">
    <property type="entry name" value="CRAL-TRIO_dom"/>
</dbReference>
<feature type="region of interest" description="Disordered" evidence="1">
    <location>
        <begin position="371"/>
        <end position="489"/>
    </location>
</feature>
<feature type="compositionally biased region" description="Polar residues" evidence="1">
    <location>
        <begin position="429"/>
        <end position="441"/>
    </location>
</feature>
<dbReference type="InterPro" id="IPR036865">
    <property type="entry name" value="CRAL-TRIO_dom_sf"/>
</dbReference>
<dbReference type="SMART" id="SM00516">
    <property type="entry name" value="SEC14"/>
    <property type="match status" value="1"/>
</dbReference>
<evidence type="ECO:0000313" key="3">
    <source>
        <dbReference type="EMBL" id="KAK3171322.1"/>
    </source>
</evidence>
<evidence type="ECO:0000256" key="1">
    <source>
        <dbReference type="SAM" id="MobiDB-lite"/>
    </source>
</evidence>
<dbReference type="AlphaFoldDB" id="A0AAD9Z7P1"/>
<dbReference type="CDD" id="cd00170">
    <property type="entry name" value="SEC14"/>
    <property type="match status" value="1"/>
</dbReference>
<dbReference type="Gene3D" id="3.40.525.10">
    <property type="entry name" value="CRAL-TRIO lipid binding domain"/>
    <property type="match status" value="1"/>
</dbReference>
<dbReference type="Pfam" id="PF03765">
    <property type="entry name" value="CRAL_TRIO_N"/>
    <property type="match status" value="1"/>
</dbReference>